<dbReference type="InterPro" id="IPR028994">
    <property type="entry name" value="Integrin_alpha_N"/>
</dbReference>
<reference evidence="3 4" key="1">
    <citation type="submission" date="2018-03" db="EMBL/GenBank/DDBJ databases">
        <title>Genomic Encyclopedia of Archaeal and Bacterial Type Strains, Phase II (KMG-II): from individual species to whole genera.</title>
        <authorList>
            <person name="Goeker M."/>
        </authorList>
    </citation>
    <scope>NUCLEOTIDE SEQUENCE [LARGE SCALE GENOMIC DNA]</scope>
    <source>
        <strain evidence="3 4">DSM 25328</strain>
    </source>
</reference>
<comment type="caution">
    <text evidence="3">The sequence shown here is derived from an EMBL/GenBank/DDBJ whole genome shotgun (WGS) entry which is preliminary data.</text>
</comment>
<dbReference type="AlphaFoldDB" id="A0A2T1AJX3"/>
<keyword evidence="1 2" id="KW-0732">Signal</keyword>
<gene>
    <name evidence="3" type="ORF">CLV89_103205</name>
</gene>
<feature type="signal peptide" evidence="2">
    <location>
        <begin position="1"/>
        <end position="39"/>
    </location>
</feature>
<protein>
    <submittedName>
        <fullName evidence="3">VCBS repeat protein</fullName>
    </submittedName>
</protein>
<dbReference type="Pfam" id="PF13517">
    <property type="entry name" value="FG-GAP_3"/>
    <property type="match status" value="1"/>
</dbReference>
<evidence type="ECO:0000256" key="1">
    <source>
        <dbReference type="ARBA" id="ARBA00022729"/>
    </source>
</evidence>
<proteinExistence type="predicted"/>
<dbReference type="InterPro" id="IPR013517">
    <property type="entry name" value="FG-GAP"/>
</dbReference>
<evidence type="ECO:0000313" key="3">
    <source>
        <dbReference type="EMBL" id="PRZ48890.1"/>
    </source>
</evidence>
<dbReference type="OrthoDB" id="58662at2"/>
<name>A0A2T1AJX3_TRISK</name>
<sequence>MRSAGRARRLLTRTRPPVIRRAAQVLCLSLAGAASALNAQESWQVTGADFDAPTTRYGHAVLGDDVEYSQLRIHVQQDAGGSSLRTSAVLRRDVFEVDLPLDHVFEDLAPRLWDITGDGLPEVVVVETDVARGAQLAVYNSTGDKIAATPHIGQTNRWLAPVGAADLDGDGHIEVAYIDRPHLAKTLRIWRFHYGKLVEVAAAPGLTNHLIGEDVITSGLRDCGEGPEIVTVDADWSRIIVSRLYPDGSISRRDLGPFDMQTRLGPALDCQLR</sequence>
<dbReference type="SUPFAM" id="SSF69318">
    <property type="entry name" value="Integrin alpha N-terminal domain"/>
    <property type="match status" value="1"/>
</dbReference>
<dbReference type="RefSeq" id="WP_106162913.1">
    <property type="nucleotide sequence ID" value="NZ_PVUF01000003.1"/>
</dbReference>
<feature type="chain" id="PRO_5015463112" evidence="2">
    <location>
        <begin position="40"/>
        <end position="273"/>
    </location>
</feature>
<dbReference type="Proteomes" id="UP000237718">
    <property type="component" value="Unassembled WGS sequence"/>
</dbReference>
<accession>A0A2T1AJX3</accession>
<evidence type="ECO:0000313" key="4">
    <source>
        <dbReference type="Proteomes" id="UP000237718"/>
    </source>
</evidence>
<evidence type="ECO:0000256" key="2">
    <source>
        <dbReference type="SAM" id="SignalP"/>
    </source>
</evidence>
<organism evidence="3 4">
    <name type="scientific">Tritonibacter scottomollicae</name>
    <name type="common">Epibacterium scottomollicae</name>
    <dbReference type="NCBI Taxonomy" id="483013"/>
    <lineage>
        <taxon>Bacteria</taxon>
        <taxon>Pseudomonadati</taxon>
        <taxon>Pseudomonadota</taxon>
        <taxon>Alphaproteobacteria</taxon>
        <taxon>Rhodobacterales</taxon>
        <taxon>Paracoccaceae</taxon>
        <taxon>Tritonibacter</taxon>
    </lineage>
</organism>
<dbReference type="EMBL" id="PVUF01000003">
    <property type="protein sequence ID" value="PRZ48890.1"/>
    <property type="molecule type" value="Genomic_DNA"/>
</dbReference>